<proteinExistence type="predicted"/>
<dbReference type="Proteomes" id="UP000765509">
    <property type="component" value="Unassembled WGS sequence"/>
</dbReference>
<name>A0A9Q3KSQ2_9BASI</name>
<reference evidence="2" key="1">
    <citation type="submission" date="2021-03" db="EMBL/GenBank/DDBJ databases">
        <title>Draft genome sequence of rust myrtle Austropuccinia psidii MF-1, a brazilian biotype.</title>
        <authorList>
            <person name="Quecine M.C."/>
            <person name="Pachon D.M.R."/>
            <person name="Bonatelli M.L."/>
            <person name="Correr F.H."/>
            <person name="Franceschini L.M."/>
            <person name="Leite T.F."/>
            <person name="Margarido G.R.A."/>
            <person name="Almeida C.A."/>
            <person name="Ferrarezi J.A."/>
            <person name="Labate C.A."/>
        </authorList>
    </citation>
    <scope>NUCLEOTIDE SEQUENCE</scope>
    <source>
        <strain evidence="2">MF-1</strain>
    </source>
</reference>
<protein>
    <submittedName>
        <fullName evidence="2">Uncharacterized protein</fullName>
    </submittedName>
</protein>
<evidence type="ECO:0000256" key="1">
    <source>
        <dbReference type="SAM" id="MobiDB-lite"/>
    </source>
</evidence>
<sequence>MRVYNGNRQNNSPSFEPSHPEVHHHLSQGFVPGPFNVERGPNGSFLGEESIHHLNWTNHQYRRQELRSPANSDQYANVDAGVHLARPNTHLSPGLITNWHGQTQMVSSHHTNLHENQSPALMSSISQGPENYQCSRGGNQATCLTQSVERLRLTPSRSASGISWETTEGSGVISQLESPVHSVTNSNKRRKKGSVPKKRDSNPNFTIKDYENVCDYLENEDNYNRLFGKTTKTNGDIVSSGSAITKKNIWLLACGQQILEQGSVKKKWV</sequence>
<comment type="caution">
    <text evidence="2">The sequence shown here is derived from an EMBL/GenBank/DDBJ whole genome shotgun (WGS) entry which is preliminary data.</text>
</comment>
<dbReference type="EMBL" id="AVOT02127218">
    <property type="protein sequence ID" value="MBW0587475.1"/>
    <property type="molecule type" value="Genomic_DNA"/>
</dbReference>
<organism evidence="2 3">
    <name type="scientific">Austropuccinia psidii MF-1</name>
    <dbReference type="NCBI Taxonomy" id="1389203"/>
    <lineage>
        <taxon>Eukaryota</taxon>
        <taxon>Fungi</taxon>
        <taxon>Dikarya</taxon>
        <taxon>Basidiomycota</taxon>
        <taxon>Pucciniomycotina</taxon>
        <taxon>Pucciniomycetes</taxon>
        <taxon>Pucciniales</taxon>
        <taxon>Sphaerophragmiaceae</taxon>
        <taxon>Austropuccinia</taxon>
    </lineage>
</organism>
<accession>A0A9Q3KSQ2</accession>
<evidence type="ECO:0000313" key="3">
    <source>
        <dbReference type="Proteomes" id="UP000765509"/>
    </source>
</evidence>
<feature type="compositionally biased region" description="Basic residues" evidence="1">
    <location>
        <begin position="187"/>
        <end position="196"/>
    </location>
</feature>
<keyword evidence="3" id="KW-1185">Reference proteome</keyword>
<feature type="region of interest" description="Disordered" evidence="1">
    <location>
        <begin position="178"/>
        <end position="204"/>
    </location>
</feature>
<feature type="region of interest" description="Disordered" evidence="1">
    <location>
        <begin position="1"/>
        <end position="31"/>
    </location>
</feature>
<gene>
    <name evidence="2" type="ORF">O181_127190</name>
</gene>
<dbReference type="AlphaFoldDB" id="A0A9Q3KSQ2"/>
<feature type="compositionally biased region" description="Polar residues" evidence="1">
    <location>
        <begin position="1"/>
        <end position="15"/>
    </location>
</feature>
<evidence type="ECO:0000313" key="2">
    <source>
        <dbReference type="EMBL" id="MBW0587475.1"/>
    </source>
</evidence>